<name>A0A1W0A8N4_9STRA</name>
<reference evidence="1 2" key="1">
    <citation type="journal article" date="2014" name="Genome Biol. Evol.">
        <title>The secreted proteins of Achlya hypogyna and Thraustotheca clavata identify the ancestral oomycete secretome and reveal gene acquisitions by horizontal gene transfer.</title>
        <authorList>
            <person name="Misner I."/>
            <person name="Blouin N."/>
            <person name="Leonard G."/>
            <person name="Richards T.A."/>
            <person name="Lane C.E."/>
        </authorList>
    </citation>
    <scope>NUCLEOTIDE SEQUENCE [LARGE SCALE GENOMIC DNA]</scope>
    <source>
        <strain evidence="1 2">ATCC 34112</strain>
    </source>
</reference>
<sequence>MSEKPLKKLWTKVLQPFSFTKEKSTSKSSKVHYVCTCVHLNAIATSRRQRNYDQLSTKIKPLPLPNEFVHEKKDLSFVGGRKVPFCPVQNTRWKSYRKTSYFETIHEDNNSFGPIICPGCMSLARLSNSTDLCEESDEDVY</sequence>
<dbReference type="Proteomes" id="UP000243217">
    <property type="component" value="Unassembled WGS sequence"/>
</dbReference>
<organism evidence="1 2">
    <name type="scientific">Thraustotheca clavata</name>
    <dbReference type="NCBI Taxonomy" id="74557"/>
    <lineage>
        <taxon>Eukaryota</taxon>
        <taxon>Sar</taxon>
        <taxon>Stramenopiles</taxon>
        <taxon>Oomycota</taxon>
        <taxon>Saprolegniomycetes</taxon>
        <taxon>Saprolegniales</taxon>
        <taxon>Achlyaceae</taxon>
        <taxon>Thraustotheca</taxon>
    </lineage>
</organism>
<dbReference type="AlphaFoldDB" id="A0A1W0A8N4"/>
<gene>
    <name evidence="1" type="ORF">THRCLA_20324</name>
</gene>
<accession>A0A1W0A8N4</accession>
<evidence type="ECO:0000313" key="2">
    <source>
        <dbReference type="Proteomes" id="UP000243217"/>
    </source>
</evidence>
<comment type="caution">
    <text evidence="1">The sequence shown here is derived from an EMBL/GenBank/DDBJ whole genome shotgun (WGS) entry which is preliminary data.</text>
</comment>
<dbReference type="OrthoDB" id="10336159at2759"/>
<evidence type="ECO:0000313" key="1">
    <source>
        <dbReference type="EMBL" id="OQS06653.1"/>
    </source>
</evidence>
<protein>
    <submittedName>
        <fullName evidence="1">Uncharacterized protein</fullName>
    </submittedName>
</protein>
<dbReference type="EMBL" id="JNBS01000319">
    <property type="protein sequence ID" value="OQS06653.1"/>
    <property type="molecule type" value="Genomic_DNA"/>
</dbReference>
<keyword evidence="2" id="KW-1185">Reference proteome</keyword>
<proteinExistence type="predicted"/>